<evidence type="ECO:0000256" key="2">
    <source>
        <dbReference type="ARBA" id="ARBA00004173"/>
    </source>
</evidence>
<protein>
    <recommendedName>
        <fullName evidence="9">Thioredoxin-like fold domain-containing protein</fullName>
    </recommendedName>
</protein>
<dbReference type="Proteomes" id="UP000184383">
    <property type="component" value="Unassembled WGS sequence"/>
</dbReference>
<evidence type="ECO:0000313" key="7">
    <source>
        <dbReference type="EMBL" id="OJJ38240.1"/>
    </source>
</evidence>
<name>A0A1L9RTI3_ASPWE</name>
<dbReference type="EMBL" id="KV878210">
    <property type="protein sequence ID" value="OJJ38240.1"/>
    <property type="molecule type" value="Genomic_DNA"/>
</dbReference>
<dbReference type="Pfam" id="PF07955">
    <property type="entry name" value="DUF1687"/>
    <property type="match status" value="1"/>
</dbReference>
<dbReference type="OrthoDB" id="59229at2759"/>
<dbReference type="PANTHER" id="PTHR28071">
    <property type="entry name" value="REDOX PROTEIN FMP46, MITOCHONDRIAL-RELATED"/>
    <property type="match status" value="1"/>
</dbReference>
<dbReference type="GO" id="GO:0005739">
    <property type="term" value="C:mitochondrion"/>
    <property type="evidence" value="ECO:0007669"/>
    <property type="project" value="UniProtKB-SubCell"/>
</dbReference>
<keyword evidence="5" id="KW-0560">Oxidoreductase</keyword>
<keyword evidence="4" id="KW-0809">Transit peptide</keyword>
<dbReference type="PANTHER" id="PTHR28071:SF1">
    <property type="entry name" value="REDOX PROTEIN FMP46, MITOCHONDRIAL-RELATED"/>
    <property type="match status" value="1"/>
</dbReference>
<dbReference type="GeneID" id="63748430"/>
<dbReference type="SUPFAM" id="SSF52833">
    <property type="entry name" value="Thioredoxin-like"/>
    <property type="match status" value="1"/>
</dbReference>
<evidence type="ECO:0000256" key="3">
    <source>
        <dbReference type="ARBA" id="ARBA00009734"/>
    </source>
</evidence>
<organism evidence="7 8">
    <name type="scientific">Aspergillus wentii DTO 134E9</name>
    <dbReference type="NCBI Taxonomy" id="1073089"/>
    <lineage>
        <taxon>Eukaryota</taxon>
        <taxon>Fungi</taxon>
        <taxon>Dikarya</taxon>
        <taxon>Ascomycota</taxon>
        <taxon>Pezizomycotina</taxon>
        <taxon>Eurotiomycetes</taxon>
        <taxon>Eurotiomycetidae</taxon>
        <taxon>Eurotiales</taxon>
        <taxon>Aspergillaceae</taxon>
        <taxon>Aspergillus</taxon>
        <taxon>Aspergillus subgen. Cremei</taxon>
    </lineage>
</organism>
<reference evidence="8" key="1">
    <citation type="journal article" date="2017" name="Genome Biol.">
        <title>Comparative genomics reveals high biological diversity and specific adaptations in the industrially and medically important fungal genus Aspergillus.</title>
        <authorList>
            <person name="de Vries R.P."/>
            <person name="Riley R."/>
            <person name="Wiebenga A."/>
            <person name="Aguilar-Osorio G."/>
            <person name="Amillis S."/>
            <person name="Uchima C.A."/>
            <person name="Anderluh G."/>
            <person name="Asadollahi M."/>
            <person name="Askin M."/>
            <person name="Barry K."/>
            <person name="Battaglia E."/>
            <person name="Bayram O."/>
            <person name="Benocci T."/>
            <person name="Braus-Stromeyer S.A."/>
            <person name="Caldana C."/>
            <person name="Canovas D."/>
            <person name="Cerqueira G.C."/>
            <person name="Chen F."/>
            <person name="Chen W."/>
            <person name="Choi C."/>
            <person name="Clum A."/>
            <person name="Dos Santos R.A."/>
            <person name="Damasio A.R."/>
            <person name="Diallinas G."/>
            <person name="Emri T."/>
            <person name="Fekete E."/>
            <person name="Flipphi M."/>
            <person name="Freyberg S."/>
            <person name="Gallo A."/>
            <person name="Gournas C."/>
            <person name="Habgood R."/>
            <person name="Hainaut M."/>
            <person name="Harispe M.L."/>
            <person name="Henrissat B."/>
            <person name="Hilden K.S."/>
            <person name="Hope R."/>
            <person name="Hossain A."/>
            <person name="Karabika E."/>
            <person name="Karaffa L."/>
            <person name="Karanyi Z."/>
            <person name="Krasevec N."/>
            <person name="Kuo A."/>
            <person name="Kusch H."/>
            <person name="LaButti K."/>
            <person name="Lagendijk E.L."/>
            <person name="Lapidus A."/>
            <person name="Levasseur A."/>
            <person name="Lindquist E."/>
            <person name="Lipzen A."/>
            <person name="Logrieco A.F."/>
            <person name="MacCabe A."/>
            <person name="Maekelae M.R."/>
            <person name="Malavazi I."/>
            <person name="Melin P."/>
            <person name="Meyer V."/>
            <person name="Mielnichuk N."/>
            <person name="Miskei M."/>
            <person name="Molnar A.P."/>
            <person name="Mule G."/>
            <person name="Ngan C.Y."/>
            <person name="Orejas M."/>
            <person name="Orosz E."/>
            <person name="Ouedraogo J.P."/>
            <person name="Overkamp K.M."/>
            <person name="Park H.-S."/>
            <person name="Perrone G."/>
            <person name="Piumi F."/>
            <person name="Punt P.J."/>
            <person name="Ram A.F."/>
            <person name="Ramon A."/>
            <person name="Rauscher S."/>
            <person name="Record E."/>
            <person name="Riano-Pachon D.M."/>
            <person name="Robert V."/>
            <person name="Roehrig J."/>
            <person name="Ruller R."/>
            <person name="Salamov A."/>
            <person name="Salih N.S."/>
            <person name="Samson R.A."/>
            <person name="Sandor E."/>
            <person name="Sanguinetti M."/>
            <person name="Schuetze T."/>
            <person name="Sepcic K."/>
            <person name="Shelest E."/>
            <person name="Sherlock G."/>
            <person name="Sophianopoulou V."/>
            <person name="Squina F.M."/>
            <person name="Sun H."/>
            <person name="Susca A."/>
            <person name="Todd R.B."/>
            <person name="Tsang A."/>
            <person name="Unkles S.E."/>
            <person name="van de Wiele N."/>
            <person name="van Rossen-Uffink D."/>
            <person name="Oliveira J.V."/>
            <person name="Vesth T.C."/>
            <person name="Visser J."/>
            <person name="Yu J.-H."/>
            <person name="Zhou M."/>
            <person name="Andersen M.R."/>
            <person name="Archer D.B."/>
            <person name="Baker S.E."/>
            <person name="Benoit I."/>
            <person name="Brakhage A.A."/>
            <person name="Braus G.H."/>
            <person name="Fischer R."/>
            <person name="Frisvad J.C."/>
            <person name="Goldman G.H."/>
            <person name="Houbraken J."/>
            <person name="Oakley B."/>
            <person name="Pocsi I."/>
            <person name="Scazzocchio C."/>
            <person name="Seiboth B."/>
            <person name="vanKuyk P.A."/>
            <person name="Wortman J."/>
            <person name="Dyer P.S."/>
            <person name="Grigoriev I.V."/>
        </authorList>
    </citation>
    <scope>NUCLEOTIDE SEQUENCE [LARGE SCALE GENOMIC DNA]</scope>
    <source>
        <strain evidence="8">DTO 134E9</strain>
    </source>
</reference>
<comment type="subcellular location">
    <subcellularLocation>
        <location evidence="2">Mitochondrion</location>
    </subcellularLocation>
</comment>
<evidence type="ECO:0000313" key="8">
    <source>
        <dbReference type="Proteomes" id="UP000184383"/>
    </source>
</evidence>
<keyword evidence="6" id="KW-0496">Mitochondrion</keyword>
<dbReference type="AlphaFoldDB" id="A0A1L9RTI3"/>
<evidence type="ECO:0000256" key="4">
    <source>
        <dbReference type="ARBA" id="ARBA00022946"/>
    </source>
</evidence>
<proteinExistence type="inferred from homology"/>
<dbReference type="VEuPathDB" id="FungiDB:ASPWEDRAFT_24195"/>
<dbReference type="InterPro" id="IPR012882">
    <property type="entry name" value="Fmp46"/>
</dbReference>
<evidence type="ECO:0000256" key="5">
    <source>
        <dbReference type="ARBA" id="ARBA00023002"/>
    </source>
</evidence>
<accession>A0A1L9RTI3</accession>
<keyword evidence="8" id="KW-1185">Reference proteome</keyword>
<dbReference type="GO" id="GO:0016491">
    <property type="term" value="F:oxidoreductase activity"/>
    <property type="evidence" value="ECO:0007669"/>
    <property type="project" value="UniProtKB-KW"/>
</dbReference>
<dbReference type="InterPro" id="IPR036249">
    <property type="entry name" value="Thioredoxin-like_sf"/>
</dbReference>
<evidence type="ECO:0000256" key="1">
    <source>
        <dbReference type="ARBA" id="ARBA00002963"/>
    </source>
</evidence>
<gene>
    <name evidence="7" type="ORF">ASPWEDRAFT_24195</name>
</gene>
<comment type="similarity">
    <text evidence="3">Belongs to the FMP46 family.</text>
</comment>
<comment type="function">
    <text evidence="1">Putative mitochondrial redox protein which could be involved in the reduction of small toxic molecules.</text>
</comment>
<evidence type="ECO:0008006" key="9">
    <source>
        <dbReference type="Google" id="ProtNLM"/>
    </source>
</evidence>
<dbReference type="Gene3D" id="3.40.30.10">
    <property type="entry name" value="Glutaredoxin"/>
    <property type="match status" value="1"/>
</dbReference>
<dbReference type="RefSeq" id="XP_040691916.1">
    <property type="nucleotide sequence ID" value="XM_040832582.1"/>
</dbReference>
<sequence length="145" mass="15962">MFRFSKTLDPITLFHSPTLASSARVLNILKQASTVASETATEDQASDYTSHAKKQRGEFQLEVTDAFPTTDQLRNILDYVGNTGVGGKADAVIKGAKNAEDAIKRFKENEGLFVRPVTVDWTNGKAVVGDNESEILKMVRQLEEN</sequence>
<evidence type="ECO:0000256" key="6">
    <source>
        <dbReference type="ARBA" id="ARBA00023128"/>
    </source>
</evidence>